<proteinExistence type="predicted"/>
<evidence type="ECO:0000313" key="2">
    <source>
        <dbReference type="Proteomes" id="UP000299102"/>
    </source>
</evidence>
<reference evidence="1 2" key="1">
    <citation type="journal article" date="2019" name="Commun. Biol.">
        <title>The bagworm genome reveals a unique fibroin gene that provides high tensile strength.</title>
        <authorList>
            <person name="Kono N."/>
            <person name="Nakamura H."/>
            <person name="Ohtoshi R."/>
            <person name="Tomita M."/>
            <person name="Numata K."/>
            <person name="Arakawa K."/>
        </authorList>
    </citation>
    <scope>NUCLEOTIDE SEQUENCE [LARGE SCALE GENOMIC DNA]</scope>
</reference>
<protein>
    <submittedName>
        <fullName evidence="1">Uncharacterized protein</fullName>
    </submittedName>
</protein>
<sequence>MFQPCDLAEDHMSRRVLKRVYEVRPLTPWRSCMTPRFPNQFALPVHARCGKEIEFVTYPGTLCGVRYGDRDGILADHLLGLCLYYL</sequence>
<comment type="caution">
    <text evidence="1">The sequence shown here is derived from an EMBL/GenBank/DDBJ whole genome shotgun (WGS) entry which is preliminary data.</text>
</comment>
<evidence type="ECO:0000313" key="1">
    <source>
        <dbReference type="EMBL" id="GBP48810.1"/>
    </source>
</evidence>
<organism evidence="1 2">
    <name type="scientific">Eumeta variegata</name>
    <name type="common">Bagworm moth</name>
    <name type="synonym">Eumeta japonica</name>
    <dbReference type="NCBI Taxonomy" id="151549"/>
    <lineage>
        <taxon>Eukaryota</taxon>
        <taxon>Metazoa</taxon>
        <taxon>Ecdysozoa</taxon>
        <taxon>Arthropoda</taxon>
        <taxon>Hexapoda</taxon>
        <taxon>Insecta</taxon>
        <taxon>Pterygota</taxon>
        <taxon>Neoptera</taxon>
        <taxon>Endopterygota</taxon>
        <taxon>Lepidoptera</taxon>
        <taxon>Glossata</taxon>
        <taxon>Ditrysia</taxon>
        <taxon>Tineoidea</taxon>
        <taxon>Psychidae</taxon>
        <taxon>Oiketicinae</taxon>
        <taxon>Eumeta</taxon>
    </lineage>
</organism>
<dbReference type="EMBL" id="BGZK01000531">
    <property type="protein sequence ID" value="GBP48810.1"/>
    <property type="molecule type" value="Genomic_DNA"/>
</dbReference>
<accession>A0A4C1WD30</accession>
<name>A0A4C1WD30_EUMVA</name>
<dbReference type="AlphaFoldDB" id="A0A4C1WD30"/>
<keyword evidence="2" id="KW-1185">Reference proteome</keyword>
<gene>
    <name evidence="1" type="ORF">EVAR_8418_1</name>
</gene>
<dbReference type="Proteomes" id="UP000299102">
    <property type="component" value="Unassembled WGS sequence"/>
</dbReference>